<evidence type="ECO:0000259" key="2">
    <source>
        <dbReference type="Pfam" id="PF08759"/>
    </source>
</evidence>
<dbReference type="SUPFAM" id="SSF53448">
    <property type="entry name" value="Nucleotide-diphospho-sugar transferases"/>
    <property type="match status" value="1"/>
</dbReference>
<proteinExistence type="predicted"/>
<dbReference type="PANTHER" id="PTHR22916">
    <property type="entry name" value="GLYCOSYLTRANSFERASE"/>
    <property type="match status" value="1"/>
</dbReference>
<dbReference type="Pfam" id="PF08759">
    <property type="entry name" value="GT-D"/>
    <property type="match status" value="1"/>
</dbReference>
<evidence type="ECO:0000259" key="1">
    <source>
        <dbReference type="Pfam" id="PF00535"/>
    </source>
</evidence>
<dbReference type="PANTHER" id="PTHR22916:SF3">
    <property type="entry name" value="UDP-GLCNAC:BETAGAL BETA-1,3-N-ACETYLGLUCOSAMINYLTRANSFERASE-LIKE PROTEIN 1"/>
    <property type="match status" value="1"/>
</dbReference>
<dbReference type="AlphaFoldDB" id="A0AB36MEV2"/>
<dbReference type="Pfam" id="PF00535">
    <property type="entry name" value="Glycos_transf_2"/>
    <property type="match status" value="1"/>
</dbReference>
<dbReference type="NCBIfam" id="TIGR03728">
    <property type="entry name" value="glyco_access_1"/>
    <property type="match status" value="1"/>
</dbReference>
<sequence length="597" mass="69549">MAILQYLDCLKEISKSILNLLKITRENFYNAGNNRRGMKMVKVSIGVPVYNVDQWLRQCLDSIRQQSFQDFEVIMVDGGSTDNSFRICQEYVLKDERFKLYHQEDKGLANARNICLKYMRGKYIAWVEATDTIEMDYLAHLVDIQKQSQAEIVISGSKEYKNDKFVQEVRLQSYFSKLKKKQYVNIYRYQNLISLLSQWLSFYYNWGKLIKKNLYKGIWYEDTSSDLSTLEKIYLRAESTVVTGKTLYNHRNIMTTNKKDAELLKMYQDRKQALEELVLFSELMNYGTFEIKNISRQHLNLVYNHLLPELTETGKKELETLMTPQHKINVLGIGETLDYILENQSSVARFGDGEIFLISGQGIVYQEYREELARRLKEILFVQSSPKLVVCMTDVFTNSYDYNQTSQDFWKQFIFWNKNLLDNLGEKTQWLGNSFISRPYMDMVDKTKSQSYFKKLKRIWKNKNVLIIEGKLTRSGVGNDLFEGVESLERIIAPSKNAFDKYSELLSLSRKYGQGKLILLMLGPTAKVLAYDLSQLGYQAIDIGHIDSEYEWFKMGATEKVALKNKHTAENNLDTGVVLENNDVYNKQVIADISGDN</sequence>
<dbReference type="Gene3D" id="3.90.550.10">
    <property type="entry name" value="Spore Coat Polysaccharide Biosynthesis Protein SpsA, Chain A"/>
    <property type="match status" value="1"/>
</dbReference>
<dbReference type="CDD" id="cd00761">
    <property type="entry name" value="Glyco_tranf_GTA_type"/>
    <property type="match status" value="1"/>
</dbReference>
<dbReference type="EMBL" id="NFHF01000045">
    <property type="protein sequence ID" value="OUN16133.1"/>
    <property type="molecule type" value="Genomic_DNA"/>
</dbReference>
<evidence type="ECO:0000313" key="4">
    <source>
        <dbReference type="Proteomes" id="UP000196255"/>
    </source>
</evidence>
<organism evidence="3 4">
    <name type="scientific">Ligilactobacillus salivarius</name>
    <dbReference type="NCBI Taxonomy" id="1624"/>
    <lineage>
        <taxon>Bacteria</taxon>
        <taxon>Bacillati</taxon>
        <taxon>Bacillota</taxon>
        <taxon>Bacilli</taxon>
        <taxon>Lactobacillales</taxon>
        <taxon>Lactobacillaceae</taxon>
        <taxon>Ligilactobacillus</taxon>
    </lineage>
</organism>
<dbReference type="InterPro" id="IPR001173">
    <property type="entry name" value="Glyco_trans_2-like"/>
</dbReference>
<protein>
    <recommendedName>
        <fullName evidence="5">Glycosyltransferase</fullName>
    </recommendedName>
</protein>
<accession>A0AB36MEV2</accession>
<feature type="domain" description="Glycosyltransferase 2-like" evidence="1">
    <location>
        <begin position="44"/>
        <end position="202"/>
    </location>
</feature>
<dbReference type="Proteomes" id="UP000196255">
    <property type="component" value="Unassembled WGS sequence"/>
</dbReference>
<gene>
    <name evidence="3" type="ORF">B5G36_10295</name>
</gene>
<reference evidence="4" key="1">
    <citation type="submission" date="2017-04" db="EMBL/GenBank/DDBJ databases">
        <title>Function of individual gut microbiota members based on whole genome sequencing of pure cultures obtained from chicken caecum.</title>
        <authorList>
            <person name="Medvecky M."/>
            <person name="Cejkova D."/>
            <person name="Polansky O."/>
            <person name="Karasova D."/>
            <person name="Kubasova T."/>
            <person name="Cizek A."/>
            <person name="Rychlik I."/>
        </authorList>
    </citation>
    <scope>NUCLEOTIDE SEQUENCE [LARGE SCALE GENOMIC DNA]</scope>
    <source>
        <strain evidence="4">An84</strain>
    </source>
</reference>
<dbReference type="GO" id="GO:0016758">
    <property type="term" value="F:hexosyltransferase activity"/>
    <property type="evidence" value="ECO:0007669"/>
    <property type="project" value="UniProtKB-ARBA"/>
</dbReference>
<name>A0AB36MEV2_9LACO</name>
<dbReference type="InterPro" id="IPR029044">
    <property type="entry name" value="Nucleotide-diphossugar_trans"/>
</dbReference>
<comment type="caution">
    <text evidence="3">The sequence shown here is derived from an EMBL/GenBank/DDBJ whole genome shotgun (WGS) entry which is preliminary data.</text>
</comment>
<dbReference type="InterPro" id="IPR014869">
    <property type="entry name" value="GT-D"/>
</dbReference>
<evidence type="ECO:0008006" key="5">
    <source>
        <dbReference type="Google" id="ProtNLM"/>
    </source>
</evidence>
<feature type="domain" description="Glycosyltransferase GT-D fold" evidence="2">
    <location>
        <begin position="347"/>
        <end position="570"/>
    </location>
</feature>
<evidence type="ECO:0000313" key="3">
    <source>
        <dbReference type="EMBL" id="OUN16133.1"/>
    </source>
</evidence>